<comment type="similarity">
    <text evidence="1">Belongs to the glycosyl hydrolase 10 (cellulase F) family.</text>
</comment>
<proteinExistence type="inferred from homology"/>
<evidence type="ECO:0000256" key="1">
    <source>
        <dbReference type="ARBA" id="ARBA00007495"/>
    </source>
</evidence>
<keyword evidence="7" id="KW-1185">Reference proteome</keyword>
<dbReference type="GO" id="GO:0031176">
    <property type="term" value="F:endo-1,4-beta-xylanase activity"/>
    <property type="evidence" value="ECO:0007669"/>
    <property type="project" value="UniProtKB-ARBA"/>
</dbReference>
<keyword evidence="4" id="KW-0624">Polysaccharide degradation</keyword>
<sequence length="58" mass="6708">MMWQEVVNEIFNDNGTLRNNTFFNVMGESYVGVAFRAARVADPTAKLYIDDYNLDNKE</sequence>
<dbReference type="OrthoDB" id="3055998at2759"/>
<dbReference type="EMBL" id="GG697343">
    <property type="protein sequence ID" value="EFQ28959.1"/>
    <property type="molecule type" value="Genomic_DNA"/>
</dbReference>
<evidence type="ECO:0000256" key="4">
    <source>
        <dbReference type="ARBA" id="ARBA00023326"/>
    </source>
</evidence>
<dbReference type="PROSITE" id="PS51760">
    <property type="entry name" value="GH10_2"/>
    <property type="match status" value="1"/>
</dbReference>
<keyword evidence="3" id="KW-0119">Carbohydrate metabolism</keyword>
<dbReference type="HOGENOM" id="CLU_2978983_0_0_1"/>
<reference evidence="7" key="1">
    <citation type="journal article" date="2012" name="Nat. Genet.">
        <title>Lifestyle transitions in plant pathogenic Colletotrichum fungi deciphered by genome and transcriptome analyses.</title>
        <authorList>
            <person name="O'Connell R.J."/>
            <person name="Thon M.R."/>
            <person name="Hacquard S."/>
            <person name="Amyotte S.G."/>
            <person name="Kleemann J."/>
            <person name="Torres M.F."/>
            <person name="Damm U."/>
            <person name="Buiate E.A."/>
            <person name="Epstein L."/>
            <person name="Alkan N."/>
            <person name="Altmueller J."/>
            <person name="Alvarado-Balderrama L."/>
            <person name="Bauser C.A."/>
            <person name="Becker C."/>
            <person name="Birren B.W."/>
            <person name="Chen Z."/>
            <person name="Choi J."/>
            <person name="Crouch J.A."/>
            <person name="Duvick J.P."/>
            <person name="Farman M.A."/>
            <person name="Gan P."/>
            <person name="Heiman D."/>
            <person name="Henrissat B."/>
            <person name="Howard R.J."/>
            <person name="Kabbage M."/>
            <person name="Koch C."/>
            <person name="Kracher B."/>
            <person name="Kubo Y."/>
            <person name="Law A.D."/>
            <person name="Lebrun M.-H."/>
            <person name="Lee Y.-H."/>
            <person name="Miyara I."/>
            <person name="Moore N."/>
            <person name="Neumann U."/>
            <person name="Nordstroem K."/>
            <person name="Panaccione D.G."/>
            <person name="Panstruga R."/>
            <person name="Place M."/>
            <person name="Proctor R.H."/>
            <person name="Prusky D."/>
            <person name="Rech G."/>
            <person name="Reinhardt R."/>
            <person name="Rollins J.A."/>
            <person name="Rounsley S."/>
            <person name="Schardl C.L."/>
            <person name="Schwartz D.C."/>
            <person name="Shenoy N."/>
            <person name="Shirasu K."/>
            <person name="Sikhakolli U.R."/>
            <person name="Stueber K."/>
            <person name="Sukno S.A."/>
            <person name="Sweigard J.A."/>
            <person name="Takano Y."/>
            <person name="Takahara H."/>
            <person name="Trail F."/>
            <person name="van der Does H.C."/>
            <person name="Voll L.M."/>
            <person name="Will I."/>
            <person name="Young S."/>
            <person name="Zeng Q."/>
            <person name="Zhang J."/>
            <person name="Zhou S."/>
            <person name="Dickman M.B."/>
            <person name="Schulze-Lefert P."/>
            <person name="Ver Loren van Themaat E."/>
            <person name="Ma L.-J."/>
            <person name="Vaillancourt L.J."/>
        </authorList>
    </citation>
    <scope>NUCLEOTIDE SEQUENCE [LARGE SCALE GENOMIC DNA]</scope>
    <source>
        <strain evidence="7">M1.001 / M2 / FGSC 10212</strain>
    </source>
</reference>
<dbReference type="RefSeq" id="XP_008092979.1">
    <property type="nucleotide sequence ID" value="XM_008094788.1"/>
</dbReference>
<dbReference type="Proteomes" id="UP000008782">
    <property type="component" value="Unassembled WGS sequence"/>
</dbReference>
<feature type="domain" description="GH10" evidence="5">
    <location>
        <begin position="1"/>
        <end position="58"/>
    </location>
</feature>
<dbReference type="InterPro" id="IPR017853">
    <property type="entry name" value="GH"/>
</dbReference>
<dbReference type="SUPFAM" id="SSF51445">
    <property type="entry name" value="(Trans)glycosidases"/>
    <property type="match status" value="1"/>
</dbReference>
<dbReference type="AlphaFoldDB" id="E3QDM1"/>
<dbReference type="GO" id="GO:0045493">
    <property type="term" value="P:xylan catabolic process"/>
    <property type="evidence" value="ECO:0007669"/>
    <property type="project" value="UniProtKB-KW"/>
</dbReference>
<dbReference type="Gene3D" id="3.20.20.80">
    <property type="entry name" value="Glycosidases"/>
    <property type="match status" value="1"/>
</dbReference>
<evidence type="ECO:0000259" key="5">
    <source>
        <dbReference type="PROSITE" id="PS51760"/>
    </source>
</evidence>
<keyword evidence="2" id="KW-0378">Hydrolase</keyword>
<accession>E3QDM1</accession>
<name>E3QDM1_COLGM</name>
<evidence type="ECO:0000313" key="7">
    <source>
        <dbReference type="Proteomes" id="UP000008782"/>
    </source>
</evidence>
<dbReference type="VEuPathDB" id="FungiDB:GLRG_04103"/>
<keyword evidence="6" id="KW-0858">Xylan degradation</keyword>
<dbReference type="Pfam" id="PF00331">
    <property type="entry name" value="Glyco_hydro_10"/>
    <property type="match status" value="1"/>
</dbReference>
<dbReference type="InterPro" id="IPR001000">
    <property type="entry name" value="GH10_dom"/>
</dbReference>
<protein>
    <submittedName>
        <fullName evidence="6">Endo-1,4-beta-xylanase C</fullName>
    </submittedName>
</protein>
<gene>
    <name evidence="6" type="ORF">GLRG_04103</name>
</gene>
<dbReference type="STRING" id="645133.E3QDM1"/>
<evidence type="ECO:0000256" key="2">
    <source>
        <dbReference type="ARBA" id="ARBA00022801"/>
    </source>
</evidence>
<organism evidence="7">
    <name type="scientific">Colletotrichum graminicola (strain M1.001 / M2 / FGSC 10212)</name>
    <name type="common">Maize anthracnose fungus</name>
    <name type="synonym">Glomerella graminicola</name>
    <dbReference type="NCBI Taxonomy" id="645133"/>
    <lineage>
        <taxon>Eukaryota</taxon>
        <taxon>Fungi</taxon>
        <taxon>Dikarya</taxon>
        <taxon>Ascomycota</taxon>
        <taxon>Pezizomycotina</taxon>
        <taxon>Sordariomycetes</taxon>
        <taxon>Hypocreomycetidae</taxon>
        <taxon>Glomerellales</taxon>
        <taxon>Glomerellaceae</taxon>
        <taxon>Colletotrichum</taxon>
        <taxon>Colletotrichum graminicola species complex</taxon>
    </lineage>
</organism>
<dbReference type="GeneID" id="24409468"/>
<evidence type="ECO:0000313" key="6">
    <source>
        <dbReference type="EMBL" id="EFQ28959.1"/>
    </source>
</evidence>
<evidence type="ECO:0000256" key="3">
    <source>
        <dbReference type="ARBA" id="ARBA00023277"/>
    </source>
</evidence>